<evidence type="ECO:0000259" key="3">
    <source>
        <dbReference type="Pfam" id="PF01156"/>
    </source>
</evidence>
<dbReference type="InterPro" id="IPR036452">
    <property type="entry name" value="Ribo_hydro-like"/>
</dbReference>
<dbReference type="Pfam" id="PF01156">
    <property type="entry name" value="IU_nuc_hydro"/>
    <property type="match status" value="1"/>
</dbReference>
<dbReference type="SUPFAM" id="SSF53590">
    <property type="entry name" value="Nucleoside hydrolase"/>
    <property type="match status" value="1"/>
</dbReference>
<protein>
    <submittedName>
        <fullName evidence="4">Non-specific ribonucleoside hydrolase RihC</fullName>
        <ecNumber evidence="4">3.2.-.-</ecNumber>
    </submittedName>
</protein>
<evidence type="ECO:0000313" key="5">
    <source>
        <dbReference type="Proteomes" id="UP000464053"/>
    </source>
</evidence>
<dbReference type="EMBL" id="CP028271">
    <property type="protein sequence ID" value="QHM73357.1"/>
    <property type="molecule type" value="Genomic_DNA"/>
</dbReference>
<evidence type="ECO:0000256" key="2">
    <source>
        <dbReference type="ARBA" id="ARBA00023295"/>
    </source>
</evidence>
<dbReference type="GO" id="GO:0008477">
    <property type="term" value="F:purine nucleosidase activity"/>
    <property type="evidence" value="ECO:0007669"/>
    <property type="project" value="TreeGrafter"/>
</dbReference>
<organism evidence="4 5">
    <name type="scientific">Mixta intestinalis</name>
    <dbReference type="NCBI Taxonomy" id="1615494"/>
    <lineage>
        <taxon>Bacteria</taxon>
        <taxon>Pseudomonadati</taxon>
        <taxon>Pseudomonadota</taxon>
        <taxon>Gammaproteobacteria</taxon>
        <taxon>Enterobacterales</taxon>
        <taxon>Erwiniaceae</taxon>
        <taxon>Mixta</taxon>
    </lineage>
</organism>
<dbReference type="EC" id="3.2.-.-" evidence="4"/>
<reference evidence="4 5" key="1">
    <citation type="submission" date="2018-03" db="EMBL/GenBank/DDBJ databases">
        <title>Pantoea intestinalis SRCM103226 isolated form the mealworm.</title>
        <authorList>
            <person name="Jeong D.-Y."/>
            <person name="Kim J.W."/>
        </authorList>
    </citation>
    <scope>NUCLEOTIDE SEQUENCE [LARGE SCALE GENOMIC DNA]</scope>
    <source>
        <strain evidence="4 5">SRCM103226</strain>
    </source>
</reference>
<evidence type="ECO:0000256" key="1">
    <source>
        <dbReference type="ARBA" id="ARBA00022801"/>
    </source>
</evidence>
<dbReference type="GO" id="GO:0006152">
    <property type="term" value="P:purine nucleoside catabolic process"/>
    <property type="evidence" value="ECO:0007669"/>
    <property type="project" value="TreeGrafter"/>
</dbReference>
<accession>A0A6P1Q5K8</accession>
<dbReference type="AlphaFoldDB" id="A0A6P1Q5K8"/>
<dbReference type="InterPro" id="IPR001910">
    <property type="entry name" value="Inosine/uridine_hydrolase_dom"/>
</dbReference>
<keyword evidence="5" id="KW-1185">Reference proteome</keyword>
<gene>
    <name evidence="4" type="primary">rihC</name>
    <name evidence="4" type="ORF">C7M51_03704</name>
</gene>
<evidence type="ECO:0000313" key="4">
    <source>
        <dbReference type="EMBL" id="QHM73357.1"/>
    </source>
</evidence>
<keyword evidence="1 4" id="KW-0378">Hydrolase</keyword>
<name>A0A6P1Q5K8_9GAMM</name>
<dbReference type="InterPro" id="IPR023186">
    <property type="entry name" value="IUNH"/>
</dbReference>
<dbReference type="PANTHER" id="PTHR12304">
    <property type="entry name" value="INOSINE-URIDINE PREFERRING NUCLEOSIDE HYDROLASE"/>
    <property type="match status" value="1"/>
</dbReference>
<sequence>MHDIILDTDIGVDDAFALAYAANTQRLLGITTVFGNVAVEQAVKNARLFCHKTEIGPLTDISPALSTRRRKSEYAGKNIFKPSGRFGPTV</sequence>
<dbReference type="KEGG" id="mint:C7M51_03704"/>
<dbReference type="PANTHER" id="PTHR12304:SF4">
    <property type="entry name" value="URIDINE NUCLEOSIDASE"/>
    <property type="match status" value="1"/>
</dbReference>
<keyword evidence="2 4" id="KW-0326">Glycosidase</keyword>
<feature type="domain" description="Inosine/uridine-preferring nucleoside hydrolase" evidence="3">
    <location>
        <begin position="4"/>
        <end position="50"/>
    </location>
</feature>
<dbReference type="GO" id="GO:0005829">
    <property type="term" value="C:cytosol"/>
    <property type="evidence" value="ECO:0007669"/>
    <property type="project" value="TreeGrafter"/>
</dbReference>
<dbReference type="Proteomes" id="UP000464053">
    <property type="component" value="Chromosome"/>
</dbReference>
<dbReference type="Gene3D" id="3.90.245.10">
    <property type="entry name" value="Ribonucleoside hydrolase-like"/>
    <property type="match status" value="1"/>
</dbReference>
<proteinExistence type="predicted"/>